<sequence length="92" mass="11050">MLMNYFYFKKTFDKKTMPQKIYVCGKSLLPEKLYFSYQQPYSIATFVNFNDDKIADFCVKLTLDNTDSVAHIMSNVKRRLENRIPEFIKQTW</sequence>
<gene>
    <name evidence="1" type="ORF">HNR32_002683</name>
</gene>
<protein>
    <submittedName>
        <fullName evidence="1">Uncharacterized protein</fullName>
    </submittedName>
</protein>
<keyword evidence="2" id="KW-1185">Reference proteome</keyword>
<comment type="caution">
    <text evidence="1">The sequence shown here is derived from an EMBL/GenBank/DDBJ whole genome shotgun (WGS) entry which is preliminary data.</text>
</comment>
<name>A0A840UIF0_9FIRM</name>
<dbReference type="Proteomes" id="UP000559117">
    <property type="component" value="Unassembled WGS sequence"/>
</dbReference>
<evidence type="ECO:0000313" key="2">
    <source>
        <dbReference type="Proteomes" id="UP000559117"/>
    </source>
</evidence>
<proteinExistence type="predicted"/>
<dbReference type="RefSeq" id="WP_183863394.1">
    <property type="nucleotide sequence ID" value="NZ_JACHFH010000055.1"/>
</dbReference>
<evidence type="ECO:0000313" key="1">
    <source>
        <dbReference type="EMBL" id="MBB5337521.1"/>
    </source>
</evidence>
<dbReference type="EMBL" id="JACHFH010000055">
    <property type="protein sequence ID" value="MBB5337521.1"/>
    <property type="molecule type" value="Genomic_DNA"/>
</dbReference>
<accession>A0A840UIF0</accession>
<organism evidence="1 2">
    <name type="scientific">Pectinatus brassicae</name>
    <dbReference type="NCBI Taxonomy" id="862415"/>
    <lineage>
        <taxon>Bacteria</taxon>
        <taxon>Bacillati</taxon>
        <taxon>Bacillota</taxon>
        <taxon>Negativicutes</taxon>
        <taxon>Selenomonadales</taxon>
        <taxon>Selenomonadaceae</taxon>
        <taxon>Pectinatus</taxon>
    </lineage>
</organism>
<dbReference type="AlphaFoldDB" id="A0A840UIF0"/>
<reference evidence="1 2" key="1">
    <citation type="submission" date="2020-08" db="EMBL/GenBank/DDBJ databases">
        <title>Genomic Encyclopedia of Type Strains, Phase IV (KMG-IV): sequencing the most valuable type-strain genomes for metagenomic binning, comparative biology and taxonomic classification.</title>
        <authorList>
            <person name="Goeker M."/>
        </authorList>
    </citation>
    <scope>NUCLEOTIDE SEQUENCE [LARGE SCALE GENOMIC DNA]</scope>
    <source>
        <strain evidence="1 2">DSM 24661</strain>
    </source>
</reference>